<dbReference type="PROSITE" id="PS50110">
    <property type="entry name" value="RESPONSE_REGULATORY"/>
    <property type="match status" value="1"/>
</dbReference>
<dbReference type="InterPro" id="IPR043128">
    <property type="entry name" value="Rev_trsase/Diguanyl_cyclase"/>
</dbReference>
<evidence type="ECO:0000256" key="1">
    <source>
        <dbReference type="ARBA" id="ARBA00022679"/>
    </source>
</evidence>
<dbReference type="InterPro" id="IPR035919">
    <property type="entry name" value="EAL_sf"/>
</dbReference>
<reference evidence="8" key="1">
    <citation type="submission" date="2017-01" db="EMBL/GenBank/DDBJ databases">
        <authorList>
            <person name="Varghese N."/>
            <person name="Submissions S."/>
        </authorList>
    </citation>
    <scope>NUCLEOTIDE SEQUENCE [LARGE SCALE GENOMIC DNA]</scope>
    <source>
        <strain evidence="8">ATCC 51758</strain>
    </source>
</reference>
<evidence type="ECO:0000313" key="7">
    <source>
        <dbReference type="EMBL" id="SIP86804.1"/>
    </source>
</evidence>
<dbReference type="SUPFAM" id="SSF141868">
    <property type="entry name" value="EAL domain-like"/>
    <property type="match status" value="1"/>
</dbReference>
<dbReference type="SMART" id="SM00052">
    <property type="entry name" value="EAL"/>
    <property type="match status" value="1"/>
</dbReference>
<dbReference type="SUPFAM" id="SSF55781">
    <property type="entry name" value="GAF domain-like"/>
    <property type="match status" value="2"/>
</dbReference>
<dbReference type="InterPro" id="IPR003018">
    <property type="entry name" value="GAF"/>
</dbReference>
<dbReference type="InterPro" id="IPR029787">
    <property type="entry name" value="Nucleotide_cyclase"/>
</dbReference>
<evidence type="ECO:0000259" key="5">
    <source>
        <dbReference type="PROSITE" id="PS50883"/>
    </source>
</evidence>
<dbReference type="InterPro" id="IPR029016">
    <property type="entry name" value="GAF-like_dom_sf"/>
</dbReference>
<dbReference type="Pfam" id="PF13185">
    <property type="entry name" value="GAF_2"/>
    <property type="match status" value="2"/>
</dbReference>
<dbReference type="InterPro" id="IPR050706">
    <property type="entry name" value="Cyclic-di-GMP_PDE-like"/>
</dbReference>
<dbReference type="Pfam" id="PF00563">
    <property type="entry name" value="EAL"/>
    <property type="match status" value="1"/>
</dbReference>
<evidence type="ECO:0000313" key="8">
    <source>
        <dbReference type="Proteomes" id="UP000186819"/>
    </source>
</evidence>
<dbReference type="Gene3D" id="3.40.50.2300">
    <property type="match status" value="1"/>
</dbReference>
<gene>
    <name evidence="7" type="ORF">SAMN05421829_10161</name>
</gene>
<evidence type="ECO:0000259" key="6">
    <source>
        <dbReference type="PROSITE" id="PS50887"/>
    </source>
</evidence>
<dbReference type="Proteomes" id="UP000186819">
    <property type="component" value="Unassembled WGS sequence"/>
</dbReference>
<evidence type="ECO:0000256" key="3">
    <source>
        <dbReference type="PROSITE-ProRule" id="PRU00169"/>
    </source>
</evidence>
<dbReference type="FunFam" id="3.20.20.450:FF:000001">
    <property type="entry name" value="Cyclic di-GMP phosphodiesterase yahA"/>
    <property type="match status" value="1"/>
</dbReference>
<dbReference type="InterPro" id="IPR000160">
    <property type="entry name" value="GGDEF_dom"/>
</dbReference>
<dbReference type="AlphaFoldDB" id="A0A1N6N401"/>
<dbReference type="GO" id="GO:0016301">
    <property type="term" value="F:kinase activity"/>
    <property type="evidence" value="ECO:0007669"/>
    <property type="project" value="UniProtKB-KW"/>
</dbReference>
<dbReference type="STRING" id="34027.SAMN05421829_10161"/>
<dbReference type="Pfam" id="PF00072">
    <property type="entry name" value="Response_reg"/>
    <property type="match status" value="1"/>
</dbReference>
<dbReference type="Gene3D" id="3.30.70.270">
    <property type="match status" value="1"/>
</dbReference>
<dbReference type="SMART" id="SM00065">
    <property type="entry name" value="GAF"/>
    <property type="match status" value="2"/>
</dbReference>
<dbReference type="SUPFAM" id="SSF55073">
    <property type="entry name" value="Nucleotide cyclase"/>
    <property type="match status" value="1"/>
</dbReference>
<sequence length="1007" mass="110699">MANETNQIHGVDILVVEDSATQAAQLRFLLEQQGHTVRVAANGKLALVAVRERKPALVITDVVMPEMDGYELCATLKSDPALNGLPVVIVTSLSGLQDIAKSLECGADNFIRKPYEPKALLARIEYILLNLDLRKSSEVKMGMEIYMGGKKHYIASGREQIIDLLISTYEEAVHMNEELQAQQREIALSNRTLRVLYRIAAQFNRVTTEAEVCDQALQGVLELPDFRAGWVWLDDGDGHMRTIATSALPPAMQQPAAFEGDCRCLRMLRAGDLGHGGAVVDCDRLSNSGVAEAGGARAHASIPLTVGEQRLGIMNVVGNDKSVFSGEDLRLLEAVGSQAALAVQRAQLYQHLEDLVAQRTAALQAEVVERTRAEQKVANLNRIYAVLSGINTTIVRVHDRHELFREACRIAVELGRFRLAWIGLLESDGRRLRPVAWIAEDSGPLPPADAESTVAASVVDADTGLLGRAIRQRSFVSCNDIEASEEEVFPCDVLAHGCRSAAVFPLFEDRRLTGVLALYAADVGVFEDEMELALLEEMAGDISFALEYIGKGEQLDHLAYYDALTDLPNRTLIHDRLSQLLQARREGGEGALVALALINIERFKSINDTFGRHTGDTLLKLVAERLGVAFGGTDRLARIGSDHFAVIMAGLDDAADVAHLLDRAMLRGLGQPFAIEGKDLHLTFRFGIALYPSDGRDAETLFVNAETALRKAGVNEDRYLFYAPQMNAQVSEQLSLENRLHRALEKDEFVLHYQPKVSLKDGTVVGLEALIRWRDPDKGLISPAAFIPTLEETGMIVEVGRWALERALADAASWRAAGLPVPRVAVNVSAVQMRRKDFLNTLEQALASHPGESNYVDLELTESLLMEDIEVNIRKLGAIREMGIKVAIDDFGTGYSSLSYLKRFPIDQLKIDQSFVRDITADPDAASICVAIIGLAHNLRLSVIAEGVETGDQMTYLRRHDCDEMQGYLFSRPVPAADCTQMLTARRTLVLPSIGAIERRRVFSAPH</sequence>
<dbReference type="SMART" id="SM00267">
    <property type="entry name" value="GGDEF"/>
    <property type="match status" value="1"/>
</dbReference>
<dbReference type="NCBIfam" id="TIGR00254">
    <property type="entry name" value="GGDEF"/>
    <property type="match status" value="1"/>
</dbReference>
<dbReference type="PANTHER" id="PTHR33121">
    <property type="entry name" value="CYCLIC DI-GMP PHOSPHODIESTERASE PDEF"/>
    <property type="match status" value="1"/>
</dbReference>
<feature type="domain" description="Response regulatory" evidence="4">
    <location>
        <begin position="12"/>
        <end position="128"/>
    </location>
</feature>
<dbReference type="PANTHER" id="PTHR33121:SF70">
    <property type="entry name" value="SIGNALING PROTEIN YKOW"/>
    <property type="match status" value="1"/>
</dbReference>
<accession>A0A1N6N401</accession>
<dbReference type="Gene3D" id="3.20.20.450">
    <property type="entry name" value="EAL domain"/>
    <property type="match status" value="1"/>
</dbReference>
<dbReference type="InterPro" id="IPR001633">
    <property type="entry name" value="EAL_dom"/>
</dbReference>
<dbReference type="GO" id="GO:0071111">
    <property type="term" value="F:cyclic-guanylate-specific phosphodiesterase activity"/>
    <property type="evidence" value="ECO:0007669"/>
    <property type="project" value="InterPro"/>
</dbReference>
<protein>
    <submittedName>
        <fullName evidence="7">Diguanylate cyclase (GGDEF) domain-containing protein</fullName>
    </submittedName>
</protein>
<dbReference type="CDD" id="cd01949">
    <property type="entry name" value="GGDEF"/>
    <property type="match status" value="1"/>
</dbReference>
<organism evidence="7 8">
    <name type="scientific">Aromatoleum tolulyticum</name>
    <dbReference type="NCBI Taxonomy" id="34027"/>
    <lineage>
        <taxon>Bacteria</taxon>
        <taxon>Pseudomonadati</taxon>
        <taxon>Pseudomonadota</taxon>
        <taxon>Betaproteobacteria</taxon>
        <taxon>Rhodocyclales</taxon>
        <taxon>Rhodocyclaceae</taxon>
        <taxon>Aromatoleum</taxon>
    </lineage>
</organism>
<keyword evidence="3" id="KW-0597">Phosphoprotein</keyword>
<dbReference type="EMBL" id="FTMD01000001">
    <property type="protein sequence ID" value="SIP86804.1"/>
    <property type="molecule type" value="Genomic_DNA"/>
</dbReference>
<dbReference type="Pfam" id="PF00990">
    <property type="entry name" value="GGDEF"/>
    <property type="match status" value="1"/>
</dbReference>
<dbReference type="RefSeq" id="WP_076600110.1">
    <property type="nucleotide sequence ID" value="NZ_FTMD01000001.1"/>
</dbReference>
<proteinExistence type="predicted"/>
<dbReference type="InterPro" id="IPR001789">
    <property type="entry name" value="Sig_transdc_resp-reg_receiver"/>
</dbReference>
<keyword evidence="8" id="KW-1185">Reference proteome</keyword>
<evidence type="ECO:0000256" key="2">
    <source>
        <dbReference type="ARBA" id="ARBA00022777"/>
    </source>
</evidence>
<dbReference type="CDD" id="cd01948">
    <property type="entry name" value="EAL"/>
    <property type="match status" value="1"/>
</dbReference>
<dbReference type="Gene3D" id="3.30.450.40">
    <property type="match status" value="2"/>
</dbReference>
<dbReference type="SMART" id="SM00448">
    <property type="entry name" value="REC"/>
    <property type="match status" value="1"/>
</dbReference>
<feature type="modified residue" description="4-aspartylphosphate" evidence="3">
    <location>
        <position position="61"/>
    </location>
</feature>
<dbReference type="PROSITE" id="PS50883">
    <property type="entry name" value="EAL"/>
    <property type="match status" value="1"/>
</dbReference>
<dbReference type="PROSITE" id="PS50887">
    <property type="entry name" value="GGDEF"/>
    <property type="match status" value="1"/>
</dbReference>
<feature type="domain" description="EAL" evidence="5">
    <location>
        <begin position="733"/>
        <end position="987"/>
    </location>
</feature>
<name>A0A1N6N401_9RHOO</name>
<dbReference type="GO" id="GO:0000160">
    <property type="term" value="P:phosphorelay signal transduction system"/>
    <property type="evidence" value="ECO:0007669"/>
    <property type="project" value="InterPro"/>
</dbReference>
<keyword evidence="1" id="KW-0808">Transferase</keyword>
<feature type="domain" description="GGDEF" evidence="6">
    <location>
        <begin position="591"/>
        <end position="724"/>
    </location>
</feature>
<keyword evidence="2" id="KW-0418">Kinase</keyword>
<dbReference type="InterPro" id="IPR011006">
    <property type="entry name" value="CheY-like_superfamily"/>
</dbReference>
<evidence type="ECO:0000259" key="4">
    <source>
        <dbReference type="PROSITE" id="PS50110"/>
    </source>
</evidence>
<dbReference type="SUPFAM" id="SSF52172">
    <property type="entry name" value="CheY-like"/>
    <property type="match status" value="1"/>
</dbReference>